<comment type="function">
    <text evidence="1 14">DNA ligase that catalyzes the formation of phosphodiester linkages between 5'-phosphoryl and 3'-hydroxyl groups in double-stranded DNA using NAD as a coenzyme and as the energy source for the reaction. It is essential for DNA replication and repair of damaged DNA.</text>
</comment>
<dbReference type="EMBL" id="MGIR01000004">
    <property type="protein sequence ID" value="OGM91054.1"/>
    <property type="molecule type" value="Genomic_DNA"/>
</dbReference>
<dbReference type="Gene3D" id="1.10.150.20">
    <property type="entry name" value="5' to 3' exonuclease, C-terminal subdomain"/>
    <property type="match status" value="2"/>
</dbReference>
<comment type="catalytic activity">
    <reaction evidence="12 14">
        <text>NAD(+) + (deoxyribonucleotide)n-3'-hydroxyl + 5'-phospho-(deoxyribonucleotide)m = (deoxyribonucleotide)n+m + AMP + beta-nicotinamide D-nucleotide.</text>
        <dbReference type="EC" id="6.5.1.2"/>
    </reaction>
</comment>
<dbReference type="FunFam" id="1.10.150.20:FF:000007">
    <property type="entry name" value="DNA ligase"/>
    <property type="match status" value="1"/>
</dbReference>
<dbReference type="Pfam" id="PF03120">
    <property type="entry name" value="OB_DNA_ligase"/>
    <property type="match status" value="1"/>
</dbReference>
<dbReference type="Gene3D" id="3.40.50.10190">
    <property type="entry name" value="BRCT domain"/>
    <property type="match status" value="1"/>
</dbReference>
<evidence type="ECO:0000256" key="15">
    <source>
        <dbReference type="SAM" id="Coils"/>
    </source>
</evidence>
<dbReference type="FunFam" id="3.30.470.30:FF:000001">
    <property type="entry name" value="DNA ligase"/>
    <property type="match status" value="1"/>
</dbReference>
<keyword evidence="10 14" id="KW-0520">NAD</keyword>
<keyword evidence="15" id="KW-0175">Coiled coil</keyword>
<keyword evidence="5 14" id="KW-0235">DNA replication</keyword>
<evidence type="ECO:0000256" key="9">
    <source>
        <dbReference type="ARBA" id="ARBA00022842"/>
    </source>
</evidence>
<evidence type="ECO:0000256" key="13">
    <source>
        <dbReference type="ARBA" id="ARBA00060881"/>
    </source>
</evidence>
<dbReference type="PIRSF" id="PIRSF001604">
    <property type="entry name" value="LigA"/>
    <property type="match status" value="1"/>
</dbReference>
<keyword evidence="14" id="KW-0464">Manganese</keyword>
<keyword evidence="8 14" id="KW-0862">Zinc</keyword>
<dbReference type="GO" id="GO:0006260">
    <property type="term" value="P:DNA replication"/>
    <property type="evidence" value="ECO:0007669"/>
    <property type="project" value="UniProtKB-KW"/>
</dbReference>
<dbReference type="Pfam" id="PF12826">
    <property type="entry name" value="HHH_2"/>
    <property type="match status" value="1"/>
</dbReference>
<dbReference type="SUPFAM" id="SSF47781">
    <property type="entry name" value="RuvA domain 2-like"/>
    <property type="match status" value="1"/>
</dbReference>
<dbReference type="NCBIfam" id="NF005932">
    <property type="entry name" value="PRK07956.1"/>
    <property type="match status" value="1"/>
</dbReference>
<feature type="binding site" evidence="14">
    <location>
        <position position="411"/>
    </location>
    <ligand>
        <name>Zn(2+)</name>
        <dbReference type="ChEBI" id="CHEBI:29105"/>
    </ligand>
</feature>
<keyword evidence="9 14" id="KW-0460">Magnesium</keyword>
<keyword evidence="6 14" id="KW-0479">Metal-binding</keyword>
<dbReference type="CDD" id="cd00114">
    <property type="entry name" value="LIGANc"/>
    <property type="match status" value="1"/>
</dbReference>
<dbReference type="PANTHER" id="PTHR23389:SF9">
    <property type="entry name" value="DNA LIGASE"/>
    <property type="match status" value="1"/>
</dbReference>
<feature type="binding site" evidence="14">
    <location>
        <position position="138"/>
    </location>
    <ligand>
        <name>NAD(+)</name>
        <dbReference type="ChEBI" id="CHEBI:57540"/>
    </ligand>
</feature>
<evidence type="ECO:0000256" key="6">
    <source>
        <dbReference type="ARBA" id="ARBA00022723"/>
    </source>
</evidence>
<dbReference type="HAMAP" id="MF_01588">
    <property type="entry name" value="DNA_ligase_A"/>
    <property type="match status" value="1"/>
</dbReference>
<dbReference type="Pfam" id="PF00533">
    <property type="entry name" value="BRCT"/>
    <property type="match status" value="1"/>
</dbReference>
<dbReference type="InterPro" id="IPR012340">
    <property type="entry name" value="NA-bd_OB-fold"/>
</dbReference>
<dbReference type="STRING" id="1802557.A3A20_00460"/>
<dbReference type="Gene3D" id="1.10.287.610">
    <property type="entry name" value="Helix hairpin bin"/>
    <property type="match status" value="1"/>
</dbReference>
<dbReference type="Gene3D" id="2.40.50.140">
    <property type="entry name" value="Nucleic acid-binding proteins"/>
    <property type="match status" value="1"/>
</dbReference>
<dbReference type="InterPro" id="IPR041663">
    <property type="entry name" value="DisA/LigA_HHH"/>
</dbReference>
<evidence type="ECO:0000259" key="16">
    <source>
        <dbReference type="PROSITE" id="PS50172"/>
    </source>
</evidence>
<protein>
    <recommendedName>
        <fullName evidence="3 14">DNA ligase</fullName>
        <ecNumber evidence="2 14">6.5.1.2</ecNumber>
    </recommendedName>
    <alternativeName>
        <fullName evidence="14">Polydeoxyribonucleotide synthase [NAD(+)]</fullName>
    </alternativeName>
</protein>
<dbReference type="SMART" id="SM00292">
    <property type="entry name" value="BRCT"/>
    <property type="match status" value="1"/>
</dbReference>
<dbReference type="CDD" id="cd17748">
    <property type="entry name" value="BRCT_DNA_ligase_like"/>
    <property type="match status" value="1"/>
</dbReference>
<dbReference type="InterPro" id="IPR013840">
    <property type="entry name" value="DNAligase_N"/>
</dbReference>
<dbReference type="PROSITE" id="PS01055">
    <property type="entry name" value="DNA_LIGASE_N1"/>
    <property type="match status" value="1"/>
</dbReference>
<feature type="coiled-coil region" evidence="15">
    <location>
        <begin position="3"/>
        <end position="30"/>
    </location>
</feature>
<dbReference type="GO" id="GO:0003677">
    <property type="term" value="F:DNA binding"/>
    <property type="evidence" value="ECO:0007669"/>
    <property type="project" value="InterPro"/>
</dbReference>
<dbReference type="GO" id="GO:0005829">
    <property type="term" value="C:cytosol"/>
    <property type="evidence" value="ECO:0007669"/>
    <property type="project" value="TreeGrafter"/>
</dbReference>
<dbReference type="FunFam" id="2.40.50.140:FF:000012">
    <property type="entry name" value="DNA ligase"/>
    <property type="match status" value="1"/>
</dbReference>
<dbReference type="PANTHER" id="PTHR23389">
    <property type="entry name" value="CHROMOSOME TRANSMISSION FIDELITY FACTOR 18"/>
    <property type="match status" value="1"/>
</dbReference>
<accession>A0A1F8DR35</accession>
<dbReference type="SUPFAM" id="SSF50249">
    <property type="entry name" value="Nucleic acid-binding proteins"/>
    <property type="match status" value="1"/>
</dbReference>
<dbReference type="InterPro" id="IPR010994">
    <property type="entry name" value="RuvA_2-like"/>
</dbReference>
<dbReference type="SUPFAM" id="SSF56091">
    <property type="entry name" value="DNA ligase/mRNA capping enzyme, catalytic domain"/>
    <property type="match status" value="1"/>
</dbReference>
<evidence type="ECO:0000256" key="14">
    <source>
        <dbReference type="HAMAP-Rule" id="MF_01588"/>
    </source>
</evidence>
<feature type="binding site" evidence="14">
    <location>
        <position position="432"/>
    </location>
    <ligand>
        <name>Zn(2+)</name>
        <dbReference type="ChEBI" id="CHEBI:29105"/>
    </ligand>
</feature>
<evidence type="ECO:0000256" key="5">
    <source>
        <dbReference type="ARBA" id="ARBA00022705"/>
    </source>
</evidence>
<keyword evidence="7 14" id="KW-0227">DNA damage</keyword>
<dbReference type="AlphaFoldDB" id="A0A1F8DR35"/>
<evidence type="ECO:0000256" key="2">
    <source>
        <dbReference type="ARBA" id="ARBA00012722"/>
    </source>
</evidence>
<reference evidence="17 18" key="1">
    <citation type="journal article" date="2016" name="Nat. Commun.">
        <title>Thousands of microbial genomes shed light on interconnected biogeochemical processes in an aquifer system.</title>
        <authorList>
            <person name="Anantharaman K."/>
            <person name="Brown C.T."/>
            <person name="Hug L.A."/>
            <person name="Sharon I."/>
            <person name="Castelle C.J."/>
            <person name="Probst A.J."/>
            <person name="Thomas B.C."/>
            <person name="Singh A."/>
            <person name="Wilkins M.J."/>
            <person name="Karaoz U."/>
            <person name="Brodie E.L."/>
            <person name="Williams K.H."/>
            <person name="Hubbard S.S."/>
            <person name="Banfield J.F."/>
        </authorList>
    </citation>
    <scope>NUCLEOTIDE SEQUENCE [LARGE SCALE GENOMIC DNA]</scope>
</reference>
<comment type="cofactor">
    <cofactor evidence="14">
        <name>Mg(2+)</name>
        <dbReference type="ChEBI" id="CHEBI:18420"/>
    </cofactor>
    <cofactor evidence="14">
        <name>Mn(2+)</name>
        <dbReference type="ChEBI" id="CHEBI:29035"/>
    </cofactor>
</comment>
<feature type="binding site" evidence="14">
    <location>
        <position position="115"/>
    </location>
    <ligand>
        <name>NAD(+)</name>
        <dbReference type="ChEBI" id="CHEBI:57540"/>
    </ligand>
</feature>
<dbReference type="Gene3D" id="6.20.10.30">
    <property type="match status" value="1"/>
</dbReference>
<dbReference type="Gene3D" id="3.30.470.30">
    <property type="entry name" value="DNA ligase/mRNA capping enzyme"/>
    <property type="match status" value="1"/>
</dbReference>
<dbReference type="Pfam" id="PF01653">
    <property type="entry name" value="DNA_ligase_aden"/>
    <property type="match status" value="1"/>
</dbReference>
<dbReference type="GO" id="GO:0046872">
    <property type="term" value="F:metal ion binding"/>
    <property type="evidence" value="ECO:0007669"/>
    <property type="project" value="UniProtKB-KW"/>
</dbReference>
<feature type="binding site" evidence="14">
    <location>
        <begin position="83"/>
        <end position="84"/>
    </location>
    <ligand>
        <name>NAD(+)</name>
        <dbReference type="ChEBI" id="CHEBI:57540"/>
    </ligand>
</feature>
<gene>
    <name evidence="14" type="primary">ligA</name>
    <name evidence="17" type="ORF">A3A20_00460</name>
</gene>
<organism evidence="17 18">
    <name type="scientific">Candidatus Wolfebacteria bacterium RIFCSPLOWO2_01_FULL_45_19</name>
    <dbReference type="NCBI Taxonomy" id="1802557"/>
    <lineage>
        <taxon>Bacteria</taxon>
        <taxon>Candidatus Wolfeibacteriota</taxon>
    </lineage>
</organism>
<dbReference type="InterPro" id="IPR036420">
    <property type="entry name" value="BRCT_dom_sf"/>
</dbReference>
<comment type="caution">
    <text evidence="17">The sequence shown here is derived from an EMBL/GenBank/DDBJ whole genome shotgun (WGS) entry which is preliminary data.</text>
</comment>
<comment type="caution">
    <text evidence="14">Lacks conserved residue(s) required for the propagation of feature annotation.</text>
</comment>
<dbReference type="NCBIfam" id="TIGR00575">
    <property type="entry name" value="dnlj"/>
    <property type="match status" value="1"/>
</dbReference>
<name>A0A1F8DR35_9BACT</name>
<keyword evidence="4 14" id="KW-0436">Ligase</keyword>
<evidence type="ECO:0000313" key="17">
    <source>
        <dbReference type="EMBL" id="OGM91054.1"/>
    </source>
</evidence>
<dbReference type="GO" id="GO:0003911">
    <property type="term" value="F:DNA ligase (NAD+) activity"/>
    <property type="evidence" value="ECO:0007669"/>
    <property type="project" value="UniProtKB-UniRule"/>
</dbReference>
<evidence type="ECO:0000256" key="11">
    <source>
        <dbReference type="ARBA" id="ARBA00023204"/>
    </source>
</evidence>
<sequence length="679" mass="76515">MDKQEAKRRMEKLRQEIDRYRYAYHVLNKSLVSDAALDSLKKELFDLERQFPDLVTFDSPTQRVAGKPLKEFKKVHHEERMLSFNDAFSEEDMRDWMGRVENYLGKKIKDEFYCELKIDGLAIELVYENGILVQASTRGDGIIGEDATQNLKTIEAIPLRIQIPDSRFQIPNRFVVRGEVFLTKKEFERINKEQKKKGLKPYANPRNIAAGSVRQLDSKITAGRKLDSFQYDVVTILGQKTHEEEHELLKKSGFKINPNNKRVKSLEEVFEFRDYWAKHRDRLPYEIDGIVVIINDNKVFDDAGVIGKAPRAAIAYKFSPKEATTIIEDIKVQVGRTGALTPVAVLRAVSVGGITITHASLHNYDEIKRLGIRIGDTAIVSRAGDVIPQVTKVLKDLRTGKEKEFHMLTRCPADGSKVIKEGAVHRCSNKNCGARVREQLYHFVSRAAFDIRGLGSKIIDRLLDEGLISDAADIFTLNSGDVAALERFGEKSAENIVREADGHKKITLPRFLYALGILHVGEESVRLLAEALLRGKSKINLPADVLKVGKSLTEGELQNIRDIGPAVAKSIVDYFKDKRHQELLKKLDSVGVKIEIPRLKAKSSKLKTKTFVLTGGLESMSRDEAKEKIRELGGDISESVSKKTDYVVTGGEPGSKFEKAKKLGVTTLTEKQFLEMIQK</sequence>
<dbReference type="InterPro" id="IPR018239">
    <property type="entry name" value="DNA_ligase_AS"/>
</dbReference>
<dbReference type="GO" id="GO:0006281">
    <property type="term" value="P:DNA repair"/>
    <property type="evidence" value="ECO:0007669"/>
    <property type="project" value="UniProtKB-KW"/>
</dbReference>
<dbReference type="InterPro" id="IPR001679">
    <property type="entry name" value="DNA_ligase"/>
</dbReference>
<evidence type="ECO:0000256" key="7">
    <source>
        <dbReference type="ARBA" id="ARBA00022763"/>
    </source>
</evidence>
<dbReference type="InterPro" id="IPR013839">
    <property type="entry name" value="DNAligase_adenylation"/>
</dbReference>
<dbReference type="SUPFAM" id="SSF52113">
    <property type="entry name" value="BRCT domain"/>
    <property type="match status" value="1"/>
</dbReference>
<keyword evidence="11 14" id="KW-0234">DNA repair</keyword>
<feature type="binding site" evidence="14">
    <location>
        <position position="317"/>
    </location>
    <ligand>
        <name>NAD(+)</name>
        <dbReference type="ChEBI" id="CHEBI:57540"/>
    </ligand>
</feature>
<dbReference type="InterPro" id="IPR004150">
    <property type="entry name" value="NAD_DNA_ligase_OB"/>
</dbReference>
<dbReference type="EC" id="6.5.1.2" evidence="2 14"/>
<feature type="binding site" evidence="14">
    <location>
        <position position="179"/>
    </location>
    <ligand>
        <name>NAD(+)</name>
        <dbReference type="ChEBI" id="CHEBI:57540"/>
    </ligand>
</feature>
<comment type="similarity">
    <text evidence="13 14">Belongs to the NAD-dependent DNA ligase family. LigA subfamily.</text>
</comment>
<evidence type="ECO:0000256" key="3">
    <source>
        <dbReference type="ARBA" id="ARBA00013308"/>
    </source>
</evidence>
<evidence type="ECO:0000256" key="1">
    <source>
        <dbReference type="ARBA" id="ARBA00004067"/>
    </source>
</evidence>
<dbReference type="InterPro" id="IPR001357">
    <property type="entry name" value="BRCT_dom"/>
</dbReference>
<dbReference type="Pfam" id="PF14520">
    <property type="entry name" value="HHH_5"/>
    <property type="match status" value="1"/>
</dbReference>
<evidence type="ECO:0000256" key="4">
    <source>
        <dbReference type="ARBA" id="ARBA00022598"/>
    </source>
</evidence>
<proteinExistence type="inferred from homology"/>
<evidence type="ECO:0000313" key="18">
    <source>
        <dbReference type="Proteomes" id="UP000178946"/>
    </source>
</evidence>
<feature type="domain" description="BRCT" evidence="16">
    <location>
        <begin position="601"/>
        <end position="679"/>
    </location>
</feature>
<dbReference type="InterPro" id="IPR003583">
    <property type="entry name" value="Hlx-hairpin-Hlx_DNA-bd_motif"/>
</dbReference>
<dbReference type="SMART" id="SM00532">
    <property type="entry name" value="LIGANc"/>
    <property type="match status" value="1"/>
</dbReference>
<evidence type="ECO:0000256" key="10">
    <source>
        <dbReference type="ARBA" id="ARBA00023027"/>
    </source>
</evidence>
<dbReference type="SMART" id="SM00278">
    <property type="entry name" value="HhH1"/>
    <property type="match status" value="3"/>
</dbReference>
<dbReference type="PROSITE" id="PS50172">
    <property type="entry name" value="BRCT"/>
    <property type="match status" value="1"/>
</dbReference>
<evidence type="ECO:0000256" key="8">
    <source>
        <dbReference type="ARBA" id="ARBA00022833"/>
    </source>
</evidence>
<dbReference type="Proteomes" id="UP000178946">
    <property type="component" value="Unassembled WGS sequence"/>
</dbReference>
<evidence type="ECO:0000256" key="12">
    <source>
        <dbReference type="ARBA" id="ARBA00034005"/>
    </source>
</evidence>
<feature type="active site" description="N6-AMP-lysine intermediate" evidence="14">
    <location>
        <position position="117"/>
    </location>
</feature>